<accession>A0A1H7GGB7</accession>
<name>A0A1H7GGB7_OLID1</name>
<evidence type="ECO:0000313" key="1">
    <source>
        <dbReference type="EMBL" id="SEK35962.1"/>
    </source>
</evidence>
<evidence type="ECO:0008006" key="3">
    <source>
        <dbReference type="Google" id="ProtNLM"/>
    </source>
</evidence>
<gene>
    <name evidence="1" type="ORF">SAMN05661044_00048</name>
</gene>
<sequence>MKKLIYLLVCLFFISCQQQKTSSNKASLKERTSDSKSASSINSDNVIINPSSISEIKQAYAFTVDKLQNKLLDSVSFKYNCYNERSGTITYFSEKGKLSLIKHSYNEHDHHSATEQYFISNDAVFFAYLNKVSWSFEAGQAAEGATKDSITEERFYIVKEKPVLCLEKKYTTRSHASNNPQPEAIQNRQTDCKTIQPLLNDFDKLLTFKHNPDHECFEK</sequence>
<reference evidence="2" key="1">
    <citation type="submission" date="2016-10" db="EMBL/GenBank/DDBJ databases">
        <authorList>
            <person name="Varghese N."/>
            <person name="Submissions S."/>
        </authorList>
    </citation>
    <scope>NUCLEOTIDE SEQUENCE [LARGE SCALE GENOMIC DNA]</scope>
    <source>
        <strain evidence="2">DSM 18733</strain>
    </source>
</reference>
<protein>
    <recommendedName>
        <fullName evidence="3">Lipoprotein</fullName>
    </recommendedName>
</protein>
<dbReference type="RefSeq" id="WP_093316346.1">
    <property type="nucleotide sequence ID" value="NZ_FOAF01000001.1"/>
</dbReference>
<dbReference type="STRING" id="407022.SAMN05661044_00048"/>
<dbReference type="PROSITE" id="PS51257">
    <property type="entry name" value="PROKAR_LIPOPROTEIN"/>
    <property type="match status" value="1"/>
</dbReference>
<dbReference type="AlphaFoldDB" id="A0A1H7GGB7"/>
<proteinExistence type="predicted"/>
<organism evidence="1 2">
    <name type="scientific">Olivibacter domesticus</name>
    <name type="common">Pseudosphingobacterium domesticum</name>
    <dbReference type="NCBI Taxonomy" id="407022"/>
    <lineage>
        <taxon>Bacteria</taxon>
        <taxon>Pseudomonadati</taxon>
        <taxon>Bacteroidota</taxon>
        <taxon>Sphingobacteriia</taxon>
        <taxon>Sphingobacteriales</taxon>
        <taxon>Sphingobacteriaceae</taxon>
        <taxon>Olivibacter</taxon>
    </lineage>
</organism>
<keyword evidence="2" id="KW-1185">Reference proteome</keyword>
<dbReference type="OrthoDB" id="853657at2"/>
<dbReference type="Proteomes" id="UP000199421">
    <property type="component" value="Unassembled WGS sequence"/>
</dbReference>
<dbReference type="EMBL" id="FOAF01000001">
    <property type="protein sequence ID" value="SEK35962.1"/>
    <property type="molecule type" value="Genomic_DNA"/>
</dbReference>
<evidence type="ECO:0000313" key="2">
    <source>
        <dbReference type="Proteomes" id="UP000199421"/>
    </source>
</evidence>